<evidence type="ECO:0000256" key="3">
    <source>
        <dbReference type="ARBA" id="ARBA00023163"/>
    </source>
</evidence>
<dbReference type="InterPro" id="IPR036390">
    <property type="entry name" value="WH_DNA-bd_sf"/>
</dbReference>
<evidence type="ECO:0000259" key="5">
    <source>
        <dbReference type="PROSITE" id="PS50995"/>
    </source>
</evidence>
<comment type="caution">
    <text evidence="6">The sequence shown here is derived from an EMBL/GenBank/DDBJ whole genome shotgun (WGS) entry which is preliminary data.</text>
</comment>
<dbReference type="PRINTS" id="PR00598">
    <property type="entry name" value="HTHMARR"/>
</dbReference>
<accession>A0A0R3MKC3</accession>
<reference evidence="6 7" key="1">
    <citation type="submission" date="2014-03" db="EMBL/GenBank/DDBJ databases">
        <title>Bradyrhizobium valentinum sp. nov., isolated from effective nodules of Lupinus mariae-josephae, a lupine endemic of basic-lime soils in Eastern Spain.</title>
        <authorList>
            <person name="Duran D."/>
            <person name="Rey L."/>
            <person name="Navarro A."/>
            <person name="Busquets A."/>
            <person name="Imperial J."/>
            <person name="Ruiz-Argueso T."/>
        </authorList>
    </citation>
    <scope>NUCLEOTIDE SEQUENCE [LARGE SCALE GENOMIC DNA]</scope>
    <source>
        <strain evidence="6 7">CCBAU 23086</strain>
    </source>
</reference>
<sequence>MGRIGKVSTRKGNGTGRPAEPDADRKLDLAALQRTPGFMIRILQLQNFEAFYPYFESLKLSPLEYAILVAVRDNRTVTQSELAAVLKMQLPNLVKILSRMEETGILKRKRSARDRRAVELSLSAAGERRADEASRLGESFNAQTLSALSKSEQAAFLQMLVRLVEAHRNGLRG</sequence>
<dbReference type="OrthoDB" id="7269152at2"/>
<feature type="region of interest" description="Disordered" evidence="4">
    <location>
        <begin position="1"/>
        <end position="22"/>
    </location>
</feature>
<organism evidence="6 7">
    <name type="scientific">Bradyrhizobium lablabi</name>
    <dbReference type="NCBI Taxonomy" id="722472"/>
    <lineage>
        <taxon>Bacteria</taxon>
        <taxon>Pseudomonadati</taxon>
        <taxon>Pseudomonadota</taxon>
        <taxon>Alphaproteobacteria</taxon>
        <taxon>Hyphomicrobiales</taxon>
        <taxon>Nitrobacteraceae</taxon>
        <taxon>Bradyrhizobium</taxon>
    </lineage>
</organism>
<dbReference type="PANTHER" id="PTHR42756">
    <property type="entry name" value="TRANSCRIPTIONAL REGULATOR, MARR"/>
    <property type="match status" value="1"/>
</dbReference>
<dbReference type="PROSITE" id="PS50995">
    <property type="entry name" value="HTH_MARR_2"/>
    <property type="match status" value="1"/>
</dbReference>
<keyword evidence="3" id="KW-0804">Transcription</keyword>
<dbReference type="Pfam" id="PF12802">
    <property type="entry name" value="MarR_2"/>
    <property type="match status" value="1"/>
</dbReference>
<dbReference type="EMBL" id="LLYB01000086">
    <property type="protein sequence ID" value="KRR20647.1"/>
    <property type="molecule type" value="Genomic_DNA"/>
</dbReference>
<evidence type="ECO:0000313" key="6">
    <source>
        <dbReference type="EMBL" id="KRR20647.1"/>
    </source>
</evidence>
<dbReference type="SUPFAM" id="SSF46785">
    <property type="entry name" value="Winged helix' DNA-binding domain"/>
    <property type="match status" value="1"/>
</dbReference>
<dbReference type="SMART" id="SM00347">
    <property type="entry name" value="HTH_MARR"/>
    <property type="match status" value="1"/>
</dbReference>
<dbReference type="AlphaFoldDB" id="A0A0R3MKC3"/>
<dbReference type="PANTHER" id="PTHR42756:SF1">
    <property type="entry name" value="TRANSCRIPTIONAL REPRESSOR OF EMRAB OPERON"/>
    <property type="match status" value="1"/>
</dbReference>
<dbReference type="RefSeq" id="WP_057860459.1">
    <property type="nucleotide sequence ID" value="NZ_LLYB01000086.1"/>
</dbReference>
<protein>
    <recommendedName>
        <fullName evidence="5">HTH marR-type domain-containing protein</fullName>
    </recommendedName>
</protein>
<dbReference type="GO" id="GO:0003700">
    <property type="term" value="F:DNA-binding transcription factor activity"/>
    <property type="evidence" value="ECO:0007669"/>
    <property type="project" value="InterPro"/>
</dbReference>
<evidence type="ECO:0000313" key="7">
    <source>
        <dbReference type="Proteomes" id="UP000051660"/>
    </source>
</evidence>
<gene>
    <name evidence="6" type="ORF">CQ14_11630</name>
</gene>
<dbReference type="Gene3D" id="1.10.10.10">
    <property type="entry name" value="Winged helix-like DNA-binding domain superfamily/Winged helix DNA-binding domain"/>
    <property type="match status" value="1"/>
</dbReference>
<proteinExistence type="predicted"/>
<evidence type="ECO:0000256" key="1">
    <source>
        <dbReference type="ARBA" id="ARBA00023015"/>
    </source>
</evidence>
<name>A0A0R3MKC3_9BRAD</name>
<evidence type="ECO:0000256" key="2">
    <source>
        <dbReference type="ARBA" id="ARBA00023125"/>
    </source>
</evidence>
<feature type="domain" description="HTH marR-type" evidence="5">
    <location>
        <begin position="20"/>
        <end position="165"/>
    </location>
</feature>
<dbReference type="InterPro" id="IPR000835">
    <property type="entry name" value="HTH_MarR-typ"/>
</dbReference>
<dbReference type="Proteomes" id="UP000051660">
    <property type="component" value="Unassembled WGS sequence"/>
</dbReference>
<keyword evidence="1" id="KW-0805">Transcription regulation</keyword>
<keyword evidence="2" id="KW-0238">DNA-binding</keyword>
<dbReference type="GO" id="GO:0003677">
    <property type="term" value="F:DNA binding"/>
    <property type="evidence" value="ECO:0007669"/>
    <property type="project" value="UniProtKB-KW"/>
</dbReference>
<evidence type="ECO:0000256" key="4">
    <source>
        <dbReference type="SAM" id="MobiDB-lite"/>
    </source>
</evidence>
<dbReference type="InterPro" id="IPR036388">
    <property type="entry name" value="WH-like_DNA-bd_sf"/>
</dbReference>